<accession>A0A927B680</accession>
<sequence>MRLFFLITTLLMSVAEISMSQSTGSRLTQPGARRKFVGISHIEVDLGQRNTLLIGFDQYAQVQAHKNIDSVLRLFVADYRKVEDTTQSPTRATHALYRLGNTDRDLALRYVPQPTTSFRFRDADEPVQVKTQQDTLQIAWVSALAKAVPTDFAVYFFVNSLQDLERLLSKGGINSKVEQALESVRDFKHHNLTNPRYTFDLLQSVDNKPTFQTPGLAGEPFLSFHPGIGVGLIRTQWIPSLNFDLELIPNQFRRVGYTIGYTGNFFFGQSNTDITVRDFLNVGVSFYRYNKDRRTVAFSRQIASFYVGIPLRRNEYFFEPNTIRLGGTVYHNGLFKVQPELYMSNFKNVYPALRLVVGL</sequence>
<name>A0A927B680_9BACT</name>
<keyword evidence="2" id="KW-1185">Reference proteome</keyword>
<organism evidence="1 2">
    <name type="scientific">Spirosoma validum</name>
    <dbReference type="NCBI Taxonomy" id="2771355"/>
    <lineage>
        <taxon>Bacteria</taxon>
        <taxon>Pseudomonadati</taxon>
        <taxon>Bacteroidota</taxon>
        <taxon>Cytophagia</taxon>
        <taxon>Cytophagales</taxon>
        <taxon>Cytophagaceae</taxon>
        <taxon>Spirosoma</taxon>
    </lineage>
</organism>
<proteinExistence type="predicted"/>
<dbReference type="RefSeq" id="WP_191042046.1">
    <property type="nucleotide sequence ID" value="NZ_JACXAA010000012.1"/>
</dbReference>
<protein>
    <submittedName>
        <fullName evidence="1">Uncharacterized protein</fullName>
    </submittedName>
</protein>
<gene>
    <name evidence="1" type="ORF">IC230_26265</name>
</gene>
<dbReference type="AlphaFoldDB" id="A0A927B680"/>
<evidence type="ECO:0000313" key="1">
    <source>
        <dbReference type="EMBL" id="MBD2756426.1"/>
    </source>
</evidence>
<reference evidence="1" key="1">
    <citation type="submission" date="2020-09" db="EMBL/GenBank/DDBJ databases">
        <authorList>
            <person name="Kim M.K."/>
        </authorList>
    </citation>
    <scope>NUCLEOTIDE SEQUENCE</scope>
    <source>
        <strain evidence="1">BT704</strain>
    </source>
</reference>
<dbReference type="Proteomes" id="UP000653797">
    <property type="component" value="Unassembled WGS sequence"/>
</dbReference>
<evidence type="ECO:0000313" key="2">
    <source>
        <dbReference type="Proteomes" id="UP000653797"/>
    </source>
</evidence>
<dbReference type="EMBL" id="JACXAA010000012">
    <property type="protein sequence ID" value="MBD2756426.1"/>
    <property type="molecule type" value="Genomic_DNA"/>
</dbReference>
<comment type="caution">
    <text evidence="1">The sequence shown here is derived from an EMBL/GenBank/DDBJ whole genome shotgun (WGS) entry which is preliminary data.</text>
</comment>